<evidence type="ECO:0000313" key="12">
    <source>
        <dbReference type="EMBL" id="KAK9844993.1"/>
    </source>
</evidence>
<keyword evidence="13" id="KW-1185">Reference proteome</keyword>
<accession>A0AAW1SH06</accession>
<evidence type="ECO:0000313" key="13">
    <source>
        <dbReference type="Proteomes" id="UP001438707"/>
    </source>
</evidence>
<keyword evidence="3 7" id="KW-0863">Zinc-finger</keyword>
<dbReference type="FunFam" id="2.30.280.10:FF:000002">
    <property type="entry name" value="E3 ubiquitin-protein ligase ORTHRUS 2"/>
    <property type="match status" value="1"/>
</dbReference>
<evidence type="ECO:0000259" key="10">
    <source>
        <dbReference type="PROSITE" id="PS50089"/>
    </source>
</evidence>
<dbReference type="Gene3D" id="3.30.40.10">
    <property type="entry name" value="Zinc/RING finger domain, C3HC4 (zinc finger)"/>
    <property type="match status" value="2"/>
</dbReference>
<keyword evidence="1" id="KW-0808">Transferase</keyword>
<organism evidence="12 13">
    <name type="scientific">Apatococcus lobatus</name>
    <dbReference type="NCBI Taxonomy" id="904363"/>
    <lineage>
        <taxon>Eukaryota</taxon>
        <taxon>Viridiplantae</taxon>
        <taxon>Chlorophyta</taxon>
        <taxon>core chlorophytes</taxon>
        <taxon>Trebouxiophyceae</taxon>
        <taxon>Chlorellales</taxon>
        <taxon>Chlorellaceae</taxon>
        <taxon>Apatococcus</taxon>
    </lineage>
</organism>
<dbReference type="GO" id="GO:0044027">
    <property type="term" value="P:negative regulation of gene expression via chromosomal CpG island methylation"/>
    <property type="evidence" value="ECO:0007669"/>
    <property type="project" value="TreeGrafter"/>
</dbReference>
<dbReference type="InterPro" id="IPR013083">
    <property type="entry name" value="Znf_RING/FYVE/PHD"/>
</dbReference>
<keyword evidence="5" id="KW-0238">DNA-binding</keyword>
<dbReference type="SUPFAM" id="SSF88697">
    <property type="entry name" value="PUA domain-like"/>
    <property type="match status" value="1"/>
</dbReference>
<dbReference type="InterPro" id="IPR036987">
    <property type="entry name" value="SRA-YDG_sf"/>
</dbReference>
<dbReference type="Proteomes" id="UP001438707">
    <property type="component" value="Unassembled WGS sequence"/>
</dbReference>
<name>A0AAW1SH06_9CHLO</name>
<evidence type="ECO:0000256" key="8">
    <source>
        <dbReference type="PROSITE-ProRule" id="PRU00358"/>
    </source>
</evidence>
<dbReference type="GO" id="GO:0003677">
    <property type="term" value="F:DNA binding"/>
    <property type="evidence" value="ECO:0007669"/>
    <property type="project" value="UniProtKB-KW"/>
</dbReference>
<dbReference type="CDD" id="cd23138">
    <property type="entry name" value="RING-HC_ORTHRUS_rpt1"/>
    <property type="match status" value="1"/>
</dbReference>
<gene>
    <name evidence="12" type="ORF">WJX74_009361</name>
</gene>
<dbReference type="PANTHER" id="PTHR14140:SF27">
    <property type="entry name" value="OS04G0289800 PROTEIN"/>
    <property type="match status" value="1"/>
</dbReference>
<evidence type="ECO:0000256" key="7">
    <source>
        <dbReference type="PROSITE-ProRule" id="PRU00175"/>
    </source>
</evidence>
<feature type="region of interest" description="Disordered" evidence="9">
    <location>
        <begin position="412"/>
        <end position="437"/>
    </location>
</feature>
<dbReference type="Pfam" id="PF02182">
    <property type="entry name" value="SAD_SRA"/>
    <property type="match status" value="1"/>
</dbReference>
<feature type="compositionally biased region" description="Basic and acidic residues" evidence="9">
    <location>
        <begin position="21"/>
        <end position="45"/>
    </location>
</feature>
<dbReference type="GO" id="GO:0008270">
    <property type="term" value="F:zinc ion binding"/>
    <property type="evidence" value="ECO:0007669"/>
    <property type="project" value="UniProtKB-KW"/>
</dbReference>
<feature type="domain" description="YDG" evidence="11">
    <location>
        <begin position="203"/>
        <end position="353"/>
    </location>
</feature>
<dbReference type="Pfam" id="PF13920">
    <property type="entry name" value="zf-C3HC4_3"/>
    <property type="match status" value="1"/>
</dbReference>
<evidence type="ECO:0000256" key="1">
    <source>
        <dbReference type="ARBA" id="ARBA00022679"/>
    </source>
</evidence>
<dbReference type="InterPro" id="IPR003105">
    <property type="entry name" value="SRA_YDG"/>
</dbReference>
<dbReference type="SMART" id="SM00184">
    <property type="entry name" value="RING"/>
    <property type="match status" value="2"/>
</dbReference>
<dbReference type="InterPro" id="IPR017907">
    <property type="entry name" value="Znf_RING_CS"/>
</dbReference>
<dbReference type="SMART" id="SM00466">
    <property type="entry name" value="SRA"/>
    <property type="match status" value="1"/>
</dbReference>
<dbReference type="InterPro" id="IPR015947">
    <property type="entry name" value="PUA-like_sf"/>
</dbReference>
<reference evidence="12 13" key="1">
    <citation type="journal article" date="2024" name="Nat. Commun.">
        <title>Phylogenomics reveals the evolutionary origins of lichenization in chlorophyte algae.</title>
        <authorList>
            <person name="Puginier C."/>
            <person name="Libourel C."/>
            <person name="Otte J."/>
            <person name="Skaloud P."/>
            <person name="Haon M."/>
            <person name="Grisel S."/>
            <person name="Petersen M."/>
            <person name="Berrin J.G."/>
            <person name="Delaux P.M."/>
            <person name="Dal Grande F."/>
            <person name="Keller J."/>
        </authorList>
    </citation>
    <scope>NUCLEOTIDE SEQUENCE [LARGE SCALE GENOMIC DNA]</scope>
    <source>
        <strain evidence="12 13">SAG 2145</strain>
    </source>
</reference>
<dbReference type="EMBL" id="JALJOS010000001">
    <property type="protein sequence ID" value="KAK9844993.1"/>
    <property type="molecule type" value="Genomic_DNA"/>
</dbReference>
<feature type="region of interest" description="Disordered" evidence="9">
    <location>
        <begin position="577"/>
        <end position="639"/>
    </location>
</feature>
<dbReference type="InterPro" id="IPR045134">
    <property type="entry name" value="UHRF1/2-like"/>
</dbReference>
<dbReference type="InterPro" id="IPR047498">
    <property type="entry name" value="RING-HC_ORTHRUS_rpt1"/>
</dbReference>
<evidence type="ECO:0000256" key="4">
    <source>
        <dbReference type="ARBA" id="ARBA00022833"/>
    </source>
</evidence>
<evidence type="ECO:0000259" key="11">
    <source>
        <dbReference type="PROSITE" id="PS51015"/>
    </source>
</evidence>
<dbReference type="PROSITE" id="PS00518">
    <property type="entry name" value="ZF_RING_1"/>
    <property type="match status" value="1"/>
</dbReference>
<dbReference type="GO" id="GO:0061630">
    <property type="term" value="F:ubiquitin protein ligase activity"/>
    <property type="evidence" value="ECO:0007669"/>
    <property type="project" value="TreeGrafter"/>
</dbReference>
<dbReference type="PROSITE" id="PS50089">
    <property type="entry name" value="ZF_RING_2"/>
    <property type="match status" value="2"/>
</dbReference>
<evidence type="ECO:0000256" key="2">
    <source>
        <dbReference type="ARBA" id="ARBA00022723"/>
    </source>
</evidence>
<comment type="caution">
    <text evidence="12">The sequence shown here is derived from an EMBL/GenBank/DDBJ whole genome shotgun (WGS) entry which is preliminary data.</text>
</comment>
<dbReference type="GO" id="GO:0005634">
    <property type="term" value="C:nucleus"/>
    <property type="evidence" value="ECO:0007669"/>
    <property type="project" value="UniProtKB-SubCell"/>
</dbReference>
<protein>
    <submittedName>
        <fullName evidence="12">Uncharacterized protein</fullName>
    </submittedName>
</protein>
<keyword evidence="2" id="KW-0479">Metal-binding</keyword>
<dbReference type="PROSITE" id="PS51015">
    <property type="entry name" value="YDG"/>
    <property type="match status" value="1"/>
</dbReference>
<keyword evidence="6 8" id="KW-0539">Nucleus</keyword>
<evidence type="ECO:0000256" key="3">
    <source>
        <dbReference type="ARBA" id="ARBA00022771"/>
    </source>
</evidence>
<dbReference type="Gene3D" id="2.30.280.10">
    <property type="entry name" value="SRA-YDG"/>
    <property type="match status" value="1"/>
</dbReference>
<dbReference type="InterPro" id="IPR001841">
    <property type="entry name" value="Znf_RING"/>
</dbReference>
<dbReference type="SUPFAM" id="SSF57850">
    <property type="entry name" value="RING/U-box"/>
    <property type="match status" value="2"/>
</dbReference>
<dbReference type="PANTHER" id="PTHR14140">
    <property type="entry name" value="E3 UBIQUITIN-PROTEIN LIGASE UHRF-RELATED"/>
    <property type="match status" value="1"/>
</dbReference>
<feature type="domain" description="RING-type" evidence="10">
    <location>
        <begin position="78"/>
        <end position="117"/>
    </location>
</feature>
<proteinExistence type="predicted"/>
<comment type="subcellular location">
    <subcellularLocation>
        <location evidence="8">Nucleus</location>
    </subcellularLocation>
</comment>
<keyword evidence="4" id="KW-0862">Zinc</keyword>
<feature type="domain" description="RING-type" evidence="10">
    <location>
        <begin position="450"/>
        <end position="506"/>
    </location>
</feature>
<dbReference type="AlphaFoldDB" id="A0AAW1SH06"/>
<evidence type="ECO:0000256" key="5">
    <source>
        <dbReference type="ARBA" id="ARBA00023125"/>
    </source>
</evidence>
<evidence type="ECO:0000256" key="9">
    <source>
        <dbReference type="SAM" id="MobiDB-lite"/>
    </source>
</evidence>
<feature type="region of interest" description="Disordered" evidence="9">
    <location>
        <begin position="16"/>
        <end position="68"/>
    </location>
</feature>
<dbReference type="Pfam" id="PF13923">
    <property type="entry name" value="zf-C3HC4_2"/>
    <property type="match status" value="1"/>
</dbReference>
<dbReference type="GO" id="GO:0016567">
    <property type="term" value="P:protein ubiquitination"/>
    <property type="evidence" value="ECO:0007669"/>
    <property type="project" value="TreeGrafter"/>
</dbReference>
<evidence type="ECO:0000256" key="6">
    <source>
        <dbReference type="ARBA" id="ARBA00023242"/>
    </source>
</evidence>
<sequence length="690" mass="74652">MDNNALVKRILAIQQDPNLTEGEKARRRQEVMSGRWKSETDRTDADGAADAPQDEAAGSQEKEAGKDQQGLLEESLKCAMCMDLAARPITAPCQHNFCLGCFNRWAAQGKKTCPTCRAPFPAKFAANPRINTALASVIRSAKLGIAAPAAKRTMSRPCDEERPDEAFRTDRAVRSGRANASSGRIMVTVPGDHFGPIPPDADPRGLGIRVGEWWKDRLDCRQWGAHFPHVAGIAGQSCVGAQSVVLSGGYEDDLDEGEWFLYTGSGGRDLSGNKRVSKTQSFDQKFENMNKALQISCQKGLPVRVVRSHKEKRSAYAPPEEQPVRYDGIYRIVKCWRKPGAQNFLMCRYLFVRADNSPAPWSSEEGGDQAWNGTVPEAAAKEIKAAKGTIYQMSENSWWEWDAAKAAWGWSRAPPANQKGVPGSGSQADPAKQLRRQASGHEKALRNFACLLCSNVLQDPVSTPCGHHFCKSCLDKKFAGMGEVVEGKSSRAMRVRKVVKPCPSCKADLADFVKGACINRDMAAIIERLQAAVQACQAEQSQEGLSSQAEAAAQACGEEEEEADGVAEAELAAEAAQDELGSRCQGGADDVADGQSGLEQPGLAAERSSDTSAGPGPPMDVNQASGSGPPSQGPDLAALCQEFPAFDQCLIQGLLEDQSGDVLEVRHYLKRMRRADEESSQVRKRSRPAA</sequence>